<keyword evidence="7" id="KW-0206">Cytoskeleton</keyword>
<keyword evidence="6" id="KW-0969">Cilium</keyword>
<proteinExistence type="predicted"/>
<dbReference type="EMBL" id="LR824536">
    <property type="protein sequence ID" value="CAH1644851.1"/>
    <property type="molecule type" value="Genomic_DNA"/>
</dbReference>
<evidence type="ECO:0000256" key="4">
    <source>
        <dbReference type="ARBA" id="ARBA00022737"/>
    </source>
</evidence>
<dbReference type="GO" id="GO:0031514">
    <property type="term" value="C:motile cilium"/>
    <property type="evidence" value="ECO:0007669"/>
    <property type="project" value="UniProtKB-SubCell"/>
</dbReference>
<dbReference type="Proteomes" id="UP001153321">
    <property type="component" value="Chromosome 5"/>
</dbReference>
<protein>
    <submittedName>
        <fullName evidence="9">Uncharacterized protein</fullName>
    </submittedName>
</protein>
<evidence type="ECO:0000256" key="7">
    <source>
        <dbReference type="ARBA" id="ARBA00023212"/>
    </source>
</evidence>
<evidence type="ECO:0000313" key="9">
    <source>
        <dbReference type="EMBL" id="CAH1644851.1"/>
    </source>
</evidence>
<dbReference type="SMART" id="SM00698">
    <property type="entry name" value="MORN"/>
    <property type="match status" value="9"/>
</dbReference>
<keyword evidence="3" id="KW-0963">Cytoplasm</keyword>
<organism evidence="9 10">
    <name type="scientific">Spodoptera littoralis</name>
    <name type="common">Egyptian cotton leafworm</name>
    <dbReference type="NCBI Taxonomy" id="7109"/>
    <lineage>
        <taxon>Eukaryota</taxon>
        <taxon>Metazoa</taxon>
        <taxon>Ecdysozoa</taxon>
        <taxon>Arthropoda</taxon>
        <taxon>Hexapoda</taxon>
        <taxon>Insecta</taxon>
        <taxon>Pterygota</taxon>
        <taxon>Neoptera</taxon>
        <taxon>Endopterygota</taxon>
        <taxon>Lepidoptera</taxon>
        <taxon>Glossata</taxon>
        <taxon>Ditrysia</taxon>
        <taxon>Noctuoidea</taxon>
        <taxon>Noctuidae</taxon>
        <taxon>Amphipyrinae</taxon>
        <taxon>Spodoptera</taxon>
    </lineage>
</organism>
<name>A0A9P0IFD7_SPOLI</name>
<dbReference type="InterPro" id="IPR003409">
    <property type="entry name" value="MORN"/>
</dbReference>
<evidence type="ECO:0000256" key="6">
    <source>
        <dbReference type="ARBA" id="ARBA00023069"/>
    </source>
</evidence>
<evidence type="ECO:0000256" key="5">
    <source>
        <dbReference type="ARBA" id="ARBA00022846"/>
    </source>
</evidence>
<reference evidence="9" key="1">
    <citation type="submission" date="2022-02" db="EMBL/GenBank/DDBJ databases">
        <authorList>
            <person name="King R."/>
        </authorList>
    </citation>
    <scope>NUCLEOTIDE SEQUENCE</scope>
</reference>
<keyword evidence="5" id="KW-0282">Flagellum</keyword>
<dbReference type="GO" id="GO:0005930">
    <property type="term" value="C:axoneme"/>
    <property type="evidence" value="ECO:0007669"/>
    <property type="project" value="UniProtKB-SubCell"/>
</dbReference>
<dbReference type="PANTHER" id="PTHR46613">
    <property type="entry name" value="RADIAL SPOKE HEAD 10 HOMOLOG B-RELATED"/>
    <property type="match status" value="1"/>
</dbReference>
<evidence type="ECO:0000256" key="2">
    <source>
        <dbReference type="ARBA" id="ARBA00004430"/>
    </source>
</evidence>
<accession>A0A9P0IFD7</accession>
<dbReference type="SUPFAM" id="SSF82185">
    <property type="entry name" value="Histone H3 K4-specific methyltransferase SET7/9 N-terminal domain"/>
    <property type="match status" value="2"/>
</dbReference>
<evidence type="ECO:0000256" key="8">
    <source>
        <dbReference type="ARBA" id="ARBA00023273"/>
    </source>
</evidence>
<evidence type="ECO:0000256" key="3">
    <source>
        <dbReference type="ARBA" id="ARBA00022490"/>
    </source>
</evidence>
<comment type="subcellular location">
    <subcellularLocation>
        <location evidence="1">Cell projection</location>
        <location evidence="1">Cilium</location>
        <location evidence="1">Flagellum</location>
    </subcellularLocation>
    <subcellularLocation>
        <location evidence="2">Cytoplasm</location>
        <location evidence="2">Cytoskeleton</location>
        <location evidence="2">Cilium axoneme</location>
    </subcellularLocation>
</comment>
<dbReference type="Gene3D" id="2.20.110.10">
    <property type="entry name" value="Histone H3 K4-specific methyltransferase SET7/9 N-terminal domain"/>
    <property type="match status" value="4"/>
</dbReference>
<gene>
    <name evidence="9" type="ORF">SPLIT_LOCUS10204</name>
</gene>
<dbReference type="PANTHER" id="PTHR46613:SF1">
    <property type="entry name" value="RADIAL SPOKE HEAD 10 HOMOLOG B-RELATED"/>
    <property type="match status" value="1"/>
</dbReference>
<sequence length="830" mass="95742">MFYVDSQRTVTRRESSLVAHKRTGLEGEFDAWSAVRAQSTVPLNSDSSASMSTRPKGSIRKDIITMMFDAMLESIVESWETIPTKGEDSSRFDFATRTTSDTTFMGGKKKKATTKGSKSKRSRSRIEFGMDSIQTVWWAIPDEKAIIKFRNGNFYEGSISSKCMHGEGRFVWSDGTTYLGQFKDNEINGKGMIHWKDDTWYEGEFVGNLRHGNGIYVDSRTQRSYVGGWHCGTKHGDGVIYYSYNFKNSYDGQWIHNERFGYGSREYDESSGYKGDWDRNIRQGKGLMIWPNHDFYRGEWHNGVMSGYGIYIWETSYNNTMSVPSINSFCGTWEKGQRHGYGTLHLGLGLGSHYKGEFNKNKKHGVGKFVTNNGLIIQDKNLFIDDNIAPALGTEERYLQQTKRDLSISHEPHKFDICDNNVGLSYHVDQAFKNLDKRDEIRKNIIIEYMENNNIINKELLKIGVIDETSSEEAIRKEKLVTLIMFEETSLRNCLKCYETELLNIYYKYATICNSKEVGFTPILIRLYLWQLYYDCNVHERGLTLIEIDRIYHQNPEWLARSAHNPFEKIYFWQFLHSVISVASRLYAKRVLPGAKPDTIIACALRNFMDNDVIPGTTRQRGSSRFKFLTLISDSECKYMCNIKTLTLILGHLVNGFGQFVPLRATYDLYRSLGEPHTVRTFLCAVRRSPHFLHHLQPDIVEVPDVYLPLGRNVYIFGDELSFVVDDNELPDIFELPEDIENLKLFNFGNLSSKTIIKIFSRIFPQLCEQNKIMNLDIELSFFEFFQAFISCAEESIRVRDEELKYKEMVTYNETIAPPSTPAGHGARSK</sequence>
<keyword evidence="8" id="KW-0966">Cell projection</keyword>
<evidence type="ECO:0000256" key="1">
    <source>
        <dbReference type="ARBA" id="ARBA00004230"/>
    </source>
</evidence>
<dbReference type="AlphaFoldDB" id="A0A9P0IFD7"/>
<dbReference type="Pfam" id="PF02493">
    <property type="entry name" value="MORN"/>
    <property type="match status" value="8"/>
</dbReference>
<keyword evidence="4" id="KW-0677">Repeat</keyword>
<evidence type="ECO:0000313" key="10">
    <source>
        <dbReference type="Proteomes" id="UP001153321"/>
    </source>
</evidence>
<keyword evidence="10" id="KW-1185">Reference proteome</keyword>